<dbReference type="PROSITE" id="PS50969">
    <property type="entry name" value="FCP1"/>
    <property type="match status" value="1"/>
</dbReference>
<dbReference type="InterPro" id="IPR004274">
    <property type="entry name" value="FCP1_dom"/>
</dbReference>
<evidence type="ECO:0000313" key="5">
    <source>
        <dbReference type="Proteomes" id="UP000008312"/>
    </source>
</evidence>
<dbReference type="Proteomes" id="UP000008312">
    <property type="component" value="Unassembled WGS sequence"/>
</dbReference>
<dbReference type="SUPFAM" id="SSF56784">
    <property type="entry name" value="HAD-like"/>
    <property type="match status" value="1"/>
</dbReference>
<dbReference type="OMA" id="PNGYISH"/>
<keyword evidence="2" id="KW-1133">Transmembrane helix</keyword>
<keyword evidence="2" id="KW-0472">Membrane</keyword>
<dbReference type="Pfam" id="PF03031">
    <property type="entry name" value="NIF"/>
    <property type="match status" value="1"/>
</dbReference>
<dbReference type="InterPro" id="IPR023214">
    <property type="entry name" value="HAD_sf"/>
</dbReference>
<dbReference type="InterPro" id="IPR036412">
    <property type="entry name" value="HAD-like_sf"/>
</dbReference>
<evidence type="ECO:0000313" key="4">
    <source>
        <dbReference type="EMBL" id="CBK24078.2"/>
    </source>
</evidence>
<keyword evidence="5" id="KW-1185">Reference proteome</keyword>
<dbReference type="SMART" id="SM00577">
    <property type="entry name" value="CPDc"/>
    <property type="match status" value="1"/>
</dbReference>
<evidence type="ECO:0000256" key="2">
    <source>
        <dbReference type="SAM" id="Phobius"/>
    </source>
</evidence>
<evidence type="ECO:0000256" key="1">
    <source>
        <dbReference type="SAM" id="MobiDB-lite"/>
    </source>
</evidence>
<name>D8M7N9_BLAHO</name>
<feature type="transmembrane region" description="Helical" evidence="2">
    <location>
        <begin position="67"/>
        <end position="85"/>
    </location>
</feature>
<reference evidence="4" key="1">
    <citation type="submission" date="2010-02" db="EMBL/GenBank/DDBJ databases">
        <title>Sequencing and annotation of the Blastocystis hominis genome.</title>
        <authorList>
            <person name="Wincker P."/>
        </authorList>
    </citation>
    <scope>NUCLEOTIDE SEQUENCE</scope>
    <source>
        <strain evidence="4">Singapore isolate B</strain>
    </source>
</reference>
<dbReference type="Gene3D" id="3.40.50.1000">
    <property type="entry name" value="HAD superfamily/HAD-like"/>
    <property type="match status" value="1"/>
</dbReference>
<dbReference type="EMBL" id="FN668672">
    <property type="protein sequence ID" value="CBK24078.2"/>
    <property type="molecule type" value="Genomic_DNA"/>
</dbReference>
<dbReference type="RefSeq" id="XP_012898126.1">
    <property type="nucleotide sequence ID" value="XM_013042672.1"/>
</dbReference>
<dbReference type="AlphaFoldDB" id="D8M7N9"/>
<feature type="domain" description="FCP1 homology" evidence="3">
    <location>
        <begin position="135"/>
        <end position="279"/>
    </location>
</feature>
<sequence length="469" mass="53429">MQRATAILKSCGALPKSGKLVSRSFAEVPPKIPRAANSAPIPPRANQAAVPRKGSNRTHVRTKSGLVISYSLYGIAGALSGLALYEGYRCYESKTSYVDKIKEDINTIKEDVLDFYHSLVEPQPIFLGDAPKNELGQTIPTLLINAEDLLVLSEWDNRYGSRYIRRPGLDKLLMYLSQFFEVILIYPTFDVMDGNLTQAIDRHGIVRGELKRPHLSHDRKRTFLDLDRIPRDPSHVIVMAKDPSFCKQRENVLVVKGFESKENTRDSTLLDVIAVMEGSTFPRFVRHLILHPVDDVRDFVKRFRGEDCVVGHARELREREEAQRAEERRAFLKQINVFKAEDEEAGTGGSLELLDPEVMGELPIFAKNNMEKMFKAENGLRGRDADADDDDAAEEAELRYVPVKVYGETPKGFTTLWQREYLRKKRAAKEERKRMMEMQMAMMQSSQNMQMEQQMNEVELARADGSVLM</sequence>
<accession>D8M7N9</accession>
<keyword evidence="2" id="KW-0812">Transmembrane</keyword>
<organism evidence="4">
    <name type="scientific">Blastocystis hominis</name>
    <dbReference type="NCBI Taxonomy" id="12968"/>
    <lineage>
        <taxon>Eukaryota</taxon>
        <taxon>Sar</taxon>
        <taxon>Stramenopiles</taxon>
        <taxon>Bigyra</taxon>
        <taxon>Opalozoa</taxon>
        <taxon>Opalinata</taxon>
        <taxon>Blastocystidae</taxon>
        <taxon>Blastocystis</taxon>
    </lineage>
</organism>
<feature type="region of interest" description="Disordered" evidence="1">
    <location>
        <begin position="36"/>
        <end position="57"/>
    </location>
</feature>
<dbReference type="InParanoid" id="D8M7N9"/>
<dbReference type="GeneID" id="24923288"/>
<protein>
    <recommendedName>
        <fullName evidence="3">FCP1 homology domain-containing protein</fullName>
    </recommendedName>
</protein>
<evidence type="ECO:0000259" key="3">
    <source>
        <dbReference type="PROSITE" id="PS50969"/>
    </source>
</evidence>
<proteinExistence type="predicted"/>
<dbReference type="OrthoDB" id="287041at2759"/>
<gene>
    <name evidence="4" type="ORF">GSBLH_T00007164001</name>
</gene>